<evidence type="ECO:0000313" key="2">
    <source>
        <dbReference type="EMBL" id="CAL1357210.1"/>
    </source>
</evidence>
<name>A0AAV2CLJ2_9ROSI</name>
<sequence length="76" mass="8310">MTRLNKALLEVGVVLNNDTHDSVEQGEGHPKSPSKEPLDWERNTVASSVGVLLPCYASQLYANVNDVEMRMLALGT</sequence>
<keyword evidence="3" id="KW-1185">Reference proteome</keyword>
<evidence type="ECO:0000256" key="1">
    <source>
        <dbReference type="SAM" id="MobiDB-lite"/>
    </source>
</evidence>
<gene>
    <name evidence="2" type="ORF">LTRI10_LOCUS4860</name>
</gene>
<protein>
    <submittedName>
        <fullName evidence="2">Uncharacterized protein</fullName>
    </submittedName>
</protein>
<dbReference type="Proteomes" id="UP001497516">
    <property type="component" value="Chromosome 1"/>
</dbReference>
<accession>A0AAV2CLJ2</accession>
<dbReference type="AlphaFoldDB" id="A0AAV2CLJ2"/>
<organism evidence="2 3">
    <name type="scientific">Linum trigynum</name>
    <dbReference type="NCBI Taxonomy" id="586398"/>
    <lineage>
        <taxon>Eukaryota</taxon>
        <taxon>Viridiplantae</taxon>
        <taxon>Streptophyta</taxon>
        <taxon>Embryophyta</taxon>
        <taxon>Tracheophyta</taxon>
        <taxon>Spermatophyta</taxon>
        <taxon>Magnoliopsida</taxon>
        <taxon>eudicotyledons</taxon>
        <taxon>Gunneridae</taxon>
        <taxon>Pentapetalae</taxon>
        <taxon>rosids</taxon>
        <taxon>fabids</taxon>
        <taxon>Malpighiales</taxon>
        <taxon>Linaceae</taxon>
        <taxon>Linum</taxon>
    </lineage>
</organism>
<feature type="region of interest" description="Disordered" evidence="1">
    <location>
        <begin position="18"/>
        <end position="39"/>
    </location>
</feature>
<proteinExistence type="predicted"/>
<reference evidence="2 3" key="1">
    <citation type="submission" date="2024-04" db="EMBL/GenBank/DDBJ databases">
        <authorList>
            <person name="Fracassetti M."/>
        </authorList>
    </citation>
    <scope>NUCLEOTIDE SEQUENCE [LARGE SCALE GENOMIC DNA]</scope>
</reference>
<evidence type="ECO:0000313" key="3">
    <source>
        <dbReference type="Proteomes" id="UP001497516"/>
    </source>
</evidence>
<dbReference type="EMBL" id="OZ034813">
    <property type="protein sequence ID" value="CAL1357210.1"/>
    <property type="molecule type" value="Genomic_DNA"/>
</dbReference>